<comment type="caution">
    <text evidence="2">The sequence shown here is derived from an EMBL/GenBank/DDBJ whole genome shotgun (WGS) entry which is preliminary data.</text>
</comment>
<dbReference type="OrthoDB" id="10263094at2759"/>
<dbReference type="SUPFAM" id="SSF53474">
    <property type="entry name" value="alpha/beta-Hydrolases"/>
    <property type="match status" value="1"/>
</dbReference>
<evidence type="ECO:0000256" key="1">
    <source>
        <dbReference type="SAM" id="SignalP"/>
    </source>
</evidence>
<dbReference type="AlphaFoldDB" id="A0A8T0D822"/>
<feature type="signal peptide" evidence="1">
    <location>
        <begin position="1"/>
        <end position="24"/>
    </location>
</feature>
<sequence>MVNARILHPVLSLLFVIQLPVLETAQLPVIIWHGMGDHGRGAGIQELAKVIENSIPGIRVKCITTGQSDIQVSSRSKVVCIYFTVFVIADDLPQWLEAISRKQRPFGLNDNTQYHEIKLCS</sequence>
<dbReference type="Proteomes" id="UP000699462">
    <property type="component" value="Unassembled WGS sequence"/>
</dbReference>
<evidence type="ECO:0000313" key="3">
    <source>
        <dbReference type="Proteomes" id="UP000699462"/>
    </source>
</evidence>
<proteinExistence type="predicted"/>
<gene>
    <name evidence="2" type="ORF">P879_09002</name>
</gene>
<reference evidence="2 3" key="1">
    <citation type="submission" date="2019-07" db="EMBL/GenBank/DDBJ databases">
        <title>Annotation for the trematode Paragonimus westermani.</title>
        <authorList>
            <person name="Choi Y.-J."/>
        </authorList>
    </citation>
    <scope>NUCLEOTIDE SEQUENCE [LARGE SCALE GENOMIC DNA]</scope>
    <source>
        <strain evidence="2">180907_Pwestermani</strain>
    </source>
</reference>
<feature type="chain" id="PRO_5035926961" description="Palmitoyl-protein thioesterase 1" evidence="1">
    <location>
        <begin position="25"/>
        <end position="121"/>
    </location>
</feature>
<accession>A0A8T0D822</accession>
<dbReference type="Gene3D" id="3.40.50.1820">
    <property type="entry name" value="alpha/beta hydrolase"/>
    <property type="match status" value="1"/>
</dbReference>
<dbReference type="InterPro" id="IPR029058">
    <property type="entry name" value="AB_hydrolase_fold"/>
</dbReference>
<organism evidence="2 3">
    <name type="scientific">Paragonimus westermani</name>
    <dbReference type="NCBI Taxonomy" id="34504"/>
    <lineage>
        <taxon>Eukaryota</taxon>
        <taxon>Metazoa</taxon>
        <taxon>Spiralia</taxon>
        <taxon>Lophotrochozoa</taxon>
        <taxon>Platyhelminthes</taxon>
        <taxon>Trematoda</taxon>
        <taxon>Digenea</taxon>
        <taxon>Plagiorchiida</taxon>
        <taxon>Troglotremata</taxon>
        <taxon>Troglotrematidae</taxon>
        <taxon>Paragonimus</taxon>
    </lineage>
</organism>
<dbReference type="Pfam" id="PF02089">
    <property type="entry name" value="Palm_thioest"/>
    <property type="match status" value="1"/>
</dbReference>
<keyword evidence="1" id="KW-0732">Signal</keyword>
<evidence type="ECO:0008006" key="4">
    <source>
        <dbReference type="Google" id="ProtNLM"/>
    </source>
</evidence>
<evidence type="ECO:0000313" key="2">
    <source>
        <dbReference type="EMBL" id="KAF8563526.1"/>
    </source>
</evidence>
<name>A0A8T0D822_9TREM</name>
<protein>
    <recommendedName>
        <fullName evidence="4">Palmitoyl-protein thioesterase 1</fullName>
    </recommendedName>
</protein>
<dbReference type="EMBL" id="JTDF01011614">
    <property type="protein sequence ID" value="KAF8563526.1"/>
    <property type="molecule type" value="Genomic_DNA"/>
</dbReference>
<keyword evidence="3" id="KW-1185">Reference proteome</keyword>